<evidence type="ECO:0000256" key="4">
    <source>
        <dbReference type="ARBA" id="ARBA00022694"/>
    </source>
</evidence>
<keyword evidence="5 8" id="KW-0547">Nucleotide-binding</keyword>
<dbReference type="HAMAP" id="MF_01161">
    <property type="entry name" value="tRNA_Ile_lys_synt"/>
    <property type="match status" value="1"/>
</dbReference>
<dbReference type="Pfam" id="PF01171">
    <property type="entry name" value="ATP_bind_3"/>
    <property type="match status" value="1"/>
</dbReference>
<dbReference type="GO" id="GO:0032267">
    <property type="term" value="F:tRNA(Ile)-lysidine synthase activity"/>
    <property type="evidence" value="ECO:0007669"/>
    <property type="project" value="UniProtKB-EC"/>
</dbReference>
<dbReference type="SUPFAM" id="SSF56037">
    <property type="entry name" value="PheT/TilS domain"/>
    <property type="match status" value="1"/>
</dbReference>
<feature type="binding site" evidence="8">
    <location>
        <begin position="33"/>
        <end position="38"/>
    </location>
    <ligand>
        <name>ATP</name>
        <dbReference type="ChEBI" id="CHEBI:30616"/>
    </ligand>
</feature>
<evidence type="ECO:0000313" key="10">
    <source>
        <dbReference type="EMBL" id="EEF61004.1"/>
    </source>
</evidence>
<evidence type="ECO:0000256" key="6">
    <source>
        <dbReference type="ARBA" id="ARBA00022840"/>
    </source>
</evidence>
<proteinExistence type="inferred from homology"/>
<evidence type="ECO:0000256" key="1">
    <source>
        <dbReference type="ARBA" id="ARBA00004496"/>
    </source>
</evidence>
<evidence type="ECO:0000259" key="9">
    <source>
        <dbReference type="SMART" id="SM00977"/>
    </source>
</evidence>
<dbReference type="NCBIfam" id="TIGR02433">
    <property type="entry name" value="lysidine_TilS_C"/>
    <property type="match status" value="1"/>
</dbReference>
<comment type="function">
    <text evidence="8">Ligates lysine onto the cytidine present at position 34 of the AUA codon-specific tRNA(Ile) that contains the anticodon CAU, in an ATP-dependent manner. Cytidine is converted to lysidine, thus changing the amino acid specificity of the tRNA from methionine to isoleucine.</text>
</comment>
<keyword evidence="11" id="KW-1185">Reference proteome</keyword>
<dbReference type="GO" id="GO:0006400">
    <property type="term" value="P:tRNA modification"/>
    <property type="evidence" value="ECO:0007669"/>
    <property type="project" value="UniProtKB-UniRule"/>
</dbReference>
<evidence type="ECO:0000313" key="11">
    <source>
        <dbReference type="Proteomes" id="UP000003688"/>
    </source>
</evidence>
<evidence type="ECO:0000256" key="8">
    <source>
        <dbReference type="HAMAP-Rule" id="MF_01161"/>
    </source>
</evidence>
<reference evidence="10 11" key="1">
    <citation type="journal article" date="2011" name="J. Bacteriol.">
        <title>Genome sequence of 'Pedosphaera parvula' Ellin514, an aerobic Verrucomicrobial isolate from pasture soil.</title>
        <authorList>
            <person name="Kant R."/>
            <person name="van Passel M.W."/>
            <person name="Sangwan P."/>
            <person name="Palva A."/>
            <person name="Lucas S."/>
            <person name="Copeland A."/>
            <person name="Lapidus A."/>
            <person name="Glavina Del Rio T."/>
            <person name="Dalin E."/>
            <person name="Tice H."/>
            <person name="Bruce D."/>
            <person name="Goodwin L."/>
            <person name="Pitluck S."/>
            <person name="Chertkov O."/>
            <person name="Larimer F.W."/>
            <person name="Land M.L."/>
            <person name="Hauser L."/>
            <person name="Brettin T.S."/>
            <person name="Detter J.C."/>
            <person name="Han S."/>
            <person name="de Vos W.M."/>
            <person name="Janssen P.H."/>
            <person name="Smidt H."/>
        </authorList>
    </citation>
    <scope>NUCLEOTIDE SEQUENCE [LARGE SCALE GENOMIC DNA]</scope>
    <source>
        <strain evidence="10 11">Ellin514</strain>
    </source>
</reference>
<dbReference type="AlphaFoldDB" id="B9XGF3"/>
<dbReference type="PANTHER" id="PTHR43033:SF1">
    <property type="entry name" value="TRNA(ILE)-LYSIDINE SYNTHASE-RELATED"/>
    <property type="match status" value="1"/>
</dbReference>
<feature type="domain" description="Lysidine-tRNA(Ile) synthetase C-terminal" evidence="9">
    <location>
        <begin position="379"/>
        <end position="452"/>
    </location>
</feature>
<accession>B9XGF3</accession>
<comment type="subcellular location">
    <subcellularLocation>
        <location evidence="1 8">Cytoplasm</location>
    </subcellularLocation>
</comment>
<dbReference type="GO" id="GO:0005737">
    <property type="term" value="C:cytoplasm"/>
    <property type="evidence" value="ECO:0007669"/>
    <property type="project" value="UniProtKB-SubCell"/>
</dbReference>
<dbReference type="SMART" id="SM00977">
    <property type="entry name" value="TilS_C"/>
    <property type="match status" value="1"/>
</dbReference>
<dbReference type="NCBIfam" id="TIGR02432">
    <property type="entry name" value="lysidine_TilS_N"/>
    <property type="match status" value="1"/>
</dbReference>
<dbReference type="SUPFAM" id="SSF82829">
    <property type="entry name" value="MesJ substrate recognition domain-like"/>
    <property type="match status" value="1"/>
</dbReference>
<dbReference type="Gene3D" id="3.40.50.620">
    <property type="entry name" value="HUPs"/>
    <property type="match status" value="1"/>
</dbReference>
<dbReference type="SUPFAM" id="SSF52402">
    <property type="entry name" value="Adenine nucleotide alpha hydrolases-like"/>
    <property type="match status" value="1"/>
</dbReference>
<dbReference type="PANTHER" id="PTHR43033">
    <property type="entry name" value="TRNA(ILE)-LYSIDINE SYNTHASE-RELATED"/>
    <property type="match status" value="1"/>
</dbReference>
<dbReference type="EC" id="6.3.4.19" evidence="8"/>
<dbReference type="InterPro" id="IPR014729">
    <property type="entry name" value="Rossmann-like_a/b/a_fold"/>
</dbReference>
<keyword evidence="4 8" id="KW-0819">tRNA processing</keyword>
<dbReference type="Pfam" id="PF11734">
    <property type="entry name" value="TilS_C"/>
    <property type="match status" value="1"/>
</dbReference>
<comment type="domain">
    <text evidence="8">The N-terminal region contains the highly conserved SGGXDS motif, predicted to be a P-loop motif involved in ATP binding.</text>
</comment>
<name>B9XGF3_PEDPL</name>
<dbReference type="EMBL" id="ABOX02000012">
    <property type="protein sequence ID" value="EEF61004.1"/>
    <property type="molecule type" value="Genomic_DNA"/>
</dbReference>
<comment type="caution">
    <text evidence="10">The sequence shown here is derived from an EMBL/GenBank/DDBJ whole genome shotgun (WGS) entry which is preliminary data.</text>
</comment>
<keyword evidence="3 8" id="KW-0436">Ligase</keyword>
<sequence>MKSMSPDLMERVEQVIEARQLFGRGERILVGVSGGLDSMVLLEVLSELASKHDWTLAVAHLNHSLRGRSSDADERLVRRTAERLGCQCVVERAEVRKFGRKAGLSLEMAARRLRHEFLARSARKLGIKVVALAHHADDQVELFLLRLLRGASSEGLAGMDWKVASPVDKGLGLVRPLLEVRKSELEGFAQQEGVKFRKDATNESQEILRNRVRHELVPLLNGYQPALGKVIMRQMEILGAEGDFIDEVAGNWLRKKDGLFGNLAVAVQRRVIYRQLLELGVAGDFELVEKLRLRASRPVTVSKDMVVTRDEAGVVKTRQIERMGFNSGQIEINLSRENEIIWDGVRVYWAFESMGKKFEVPQAEAGREFLDLEKVGKQVILRHWRAGDRFWPIGMRGAVKLQDFFTNQKVLKEKRRKLILATTLDGEIFWVEGLRLGERFKLDKGTECRLKWSWDRL</sequence>
<dbReference type="GO" id="GO:0005524">
    <property type="term" value="F:ATP binding"/>
    <property type="evidence" value="ECO:0007669"/>
    <property type="project" value="UniProtKB-UniRule"/>
</dbReference>
<protein>
    <recommendedName>
        <fullName evidence="8">tRNA(Ile)-lysidine synthase</fullName>
        <ecNumber evidence="8">6.3.4.19</ecNumber>
    </recommendedName>
    <alternativeName>
        <fullName evidence="8">tRNA(Ile)-2-lysyl-cytidine synthase</fullName>
    </alternativeName>
    <alternativeName>
        <fullName evidence="8">tRNA(Ile)-lysidine synthetase</fullName>
    </alternativeName>
</protein>
<dbReference type="InterPro" id="IPR011063">
    <property type="entry name" value="TilS/TtcA_N"/>
</dbReference>
<keyword evidence="2 8" id="KW-0963">Cytoplasm</keyword>
<comment type="similarity">
    <text evidence="8">Belongs to the tRNA(Ile)-lysidine synthase family.</text>
</comment>
<dbReference type="Proteomes" id="UP000003688">
    <property type="component" value="Unassembled WGS sequence"/>
</dbReference>
<comment type="catalytic activity">
    <reaction evidence="7 8">
        <text>cytidine(34) in tRNA(Ile2) + L-lysine + ATP = lysidine(34) in tRNA(Ile2) + AMP + diphosphate + H(+)</text>
        <dbReference type="Rhea" id="RHEA:43744"/>
        <dbReference type="Rhea" id="RHEA-COMP:10625"/>
        <dbReference type="Rhea" id="RHEA-COMP:10670"/>
        <dbReference type="ChEBI" id="CHEBI:15378"/>
        <dbReference type="ChEBI" id="CHEBI:30616"/>
        <dbReference type="ChEBI" id="CHEBI:32551"/>
        <dbReference type="ChEBI" id="CHEBI:33019"/>
        <dbReference type="ChEBI" id="CHEBI:82748"/>
        <dbReference type="ChEBI" id="CHEBI:83665"/>
        <dbReference type="ChEBI" id="CHEBI:456215"/>
        <dbReference type="EC" id="6.3.4.19"/>
    </reaction>
</comment>
<dbReference type="InterPro" id="IPR012796">
    <property type="entry name" value="Lysidine-tRNA-synth_C"/>
</dbReference>
<evidence type="ECO:0000256" key="7">
    <source>
        <dbReference type="ARBA" id="ARBA00048539"/>
    </source>
</evidence>
<dbReference type="CDD" id="cd01992">
    <property type="entry name" value="TilS_N"/>
    <property type="match status" value="1"/>
</dbReference>
<dbReference type="STRING" id="320771.Cflav_PD3721"/>
<evidence type="ECO:0000256" key="2">
    <source>
        <dbReference type="ARBA" id="ARBA00022490"/>
    </source>
</evidence>
<gene>
    <name evidence="8" type="primary">tilS</name>
    <name evidence="10" type="ORF">Cflav_PD3721</name>
</gene>
<keyword evidence="6 8" id="KW-0067">ATP-binding</keyword>
<organism evidence="10 11">
    <name type="scientific">Pedosphaera parvula (strain Ellin514)</name>
    <dbReference type="NCBI Taxonomy" id="320771"/>
    <lineage>
        <taxon>Bacteria</taxon>
        <taxon>Pseudomonadati</taxon>
        <taxon>Verrucomicrobiota</taxon>
        <taxon>Pedosphaerae</taxon>
        <taxon>Pedosphaerales</taxon>
        <taxon>Pedosphaeraceae</taxon>
        <taxon>Pedosphaera</taxon>
    </lineage>
</organism>
<dbReference type="InterPro" id="IPR012795">
    <property type="entry name" value="tRNA_Ile_lys_synt_N"/>
</dbReference>
<evidence type="ECO:0000256" key="5">
    <source>
        <dbReference type="ARBA" id="ARBA00022741"/>
    </source>
</evidence>
<evidence type="ECO:0000256" key="3">
    <source>
        <dbReference type="ARBA" id="ARBA00022598"/>
    </source>
</evidence>
<dbReference type="InterPro" id="IPR012094">
    <property type="entry name" value="tRNA_Ile_lys_synt"/>
</dbReference>